<keyword evidence="1" id="KW-0472">Membrane</keyword>
<evidence type="ECO:0000313" key="5">
    <source>
        <dbReference type="Proteomes" id="UP000297598"/>
    </source>
</evidence>
<name>A0A380G0R0_9STAP</name>
<dbReference type="EMBL" id="SRLS01000019">
    <property type="protein sequence ID" value="TGE15758.1"/>
    <property type="molecule type" value="Genomic_DNA"/>
</dbReference>
<reference evidence="3 5" key="2">
    <citation type="submission" date="2019-04" db="EMBL/GenBank/DDBJ databases">
        <title>Genomic characterization of Staphylococcus petrasii strains.</title>
        <authorList>
            <person name="Vrbovska V."/>
            <person name="Kovarovic V."/>
            <person name="Maslanova I."/>
            <person name="Indrakova A."/>
            <person name="Petras P."/>
            <person name="Sedo O."/>
            <person name="Svec P."/>
            <person name="Fisarova L."/>
            <person name="Sedlacek I."/>
            <person name="Doskar J."/>
            <person name="Pantucek R."/>
        </authorList>
    </citation>
    <scope>NUCLEOTIDE SEQUENCE [LARGE SCALE GENOMIC DNA]</scope>
    <source>
        <strain evidence="3 5">P5404</strain>
    </source>
</reference>
<proteinExistence type="predicted"/>
<accession>A0A380G0R0</accession>
<keyword evidence="1" id="KW-1133">Transmembrane helix</keyword>
<dbReference type="OrthoDB" id="110250at2"/>
<dbReference type="PANTHER" id="PTHR40031">
    <property type="entry name" value="HYPOTHETICAL MEMBRANE SPANNING PROTEIN"/>
    <property type="match status" value="1"/>
</dbReference>
<keyword evidence="2" id="KW-0378">Hydrolase</keyword>
<organism evidence="2 4">
    <name type="scientific">Staphylococcus petrasii</name>
    <dbReference type="NCBI Taxonomy" id="1276936"/>
    <lineage>
        <taxon>Bacteria</taxon>
        <taxon>Bacillati</taxon>
        <taxon>Bacillota</taxon>
        <taxon>Bacilli</taxon>
        <taxon>Bacillales</taxon>
        <taxon>Staphylococcaceae</taxon>
        <taxon>Staphylococcus</taxon>
    </lineage>
</organism>
<feature type="transmembrane region" description="Helical" evidence="1">
    <location>
        <begin position="66"/>
        <end position="87"/>
    </location>
</feature>
<keyword evidence="5" id="KW-1185">Reference proteome</keyword>
<dbReference type="InterPro" id="IPR053170">
    <property type="entry name" value="Transcription_regulator"/>
</dbReference>
<feature type="transmembrane region" description="Helical" evidence="1">
    <location>
        <begin position="124"/>
        <end position="149"/>
    </location>
</feature>
<gene>
    <name evidence="3" type="ORF">BJR09_10895</name>
    <name evidence="2" type="ORF">NCTC13830_01208</name>
</gene>
<dbReference type="EMBL" id="UHDO01000001">
    <property type="protein sequence ID" value="SUM43833.1"/>
    <property type="molecule type" value="Genomic_DNA"/>
</dbReference>
<evidence type="ECO:0000313" key="2">
    <source>
        <dbReference type="EMBL" id="SUM43833.1"/>
    </source>
</evidence>
<evidence type="ECO:0000313" key="3">
    <source>
        <dbReference type="EMBL" id="TGE15758.1"/>
    </source>
</evidence>
<reference evidence="2 4" key="1">
    <citation type="submission" date="2018-06" db="EMBL/GenBank/DDBJ databases">
        <authorList>
            <consortium name="Pathogen Informatics"/>
            <person name="Doyle S."/>
        </authorList>
    </citation>
    <scope>NUCLEOTIDE SEQUENCE [LARGE SCALE GENOMIC DNA]</scope>
    <source>
        <strain evidence="2 4">NCTC13830</strain>
    </source>
</reference>
<protein>
    <submittedName>
        <fullName evidence="2 3">Metal-dependent hydrolase</fullName>
    </submittedName>
</protein>
<dbReference type="AlphaFoldDB" id="A0A380G0R0"/>
<sequence length="325" mass="37543">MDTATHIAMGVGLTALATQDPVMADTMAATATTLIAGSLIPDGDTVLKLKNNATYISHHRGITHSIPFTILWPILITFAIYILFPHIDATHVWLWAQLAVFLHVFVDIFNSYGTQALRPITNKWIQLSVINTFDPIIFGILCLGIIIWAFGVHPFLVFFPIIAILIVYYIIRFKMQAIIRKQALKQIQQQHRPVKIFVAPTMKFMEWRVAIQTEEHDYVGRAYGRNVTFTDKVKRQKFSPDSLLWQIKGNPDIRTFLNFSSIYRWQSRQLDDDTTEIRLIDLRYLNKGHYSFAAIAHLDKDNHIDHSYIGWVFTEEKLQKKLYSH</sequence>
<feature type="transmembrane region" description="Helical" evidence="1">
    <location>
        <begin position="93"/>
        <end position="112"/>
    </location>
</feature>
<dbReference type="InterPro" id="IPR007404">
    <property type="entry name" value="YdjM-like"/>
</dbReference>
<dbReference type="Proteomes" id="UP000297598">
    <property type="component" value="Unassembled WGS sequence"/>
</dbReference>
<keyword evidence="1" id="KW-0812">Transmembrane</keyword>
<dbReference type="Pfam" id="PF04307">
    <property type="entry name" value="YdjM"/>
    <property type="match status" value="1"/>
</dbReference>
<dbReference type="RefSeq" id="WP_103298562.1">
    <property type="nucleotide sequence ID" value="NZ_PPQT01000089.1"/>
</dbReference>
<evidence type="ECO:0000256" key="1">
    <source>
        <dbReference type="SAM" id="Phobius"/>
    </source>
</evidence>
<evidence type="ECO:0000313" key="4">
    <source>
        <dbReference type="Proteomes" id="UP000254047"/>
    </source>
</evidence>
<feature type="transmembrane region" description="Helical" evidence="1">
    <location>
        <begin position="155"/>
        <end position="171"/>
    </location>
</feature>
<dbReference type="GO" id="GO:0016787">
    <property type="term" value="F:hydrolase activity"/>
    <property type="evidence" value="ECO:0007669"/>
    <property type="project" value="UniProtKB-KW"/>
</dbReference>
<dbReference type="Proteomes" id="UP000254047">
    <property type="component" value="Unassembled WGS sequence"/>
</dbReference>
<dbReference type="PANTHER" id="PTHR40031:SF1">
    <property type="entry name" value="MEMBRANE-BOUND METAL-DEPENDENT HYDROLASE"/>
    <property type="match status" value="1"/>
</dbReference>